<dbReference type="EMBL" id="PGFA01000002">
    <property type="protein sequence ID" value="PJJ54993.1"/>
    <property type="molecule type" value="Genomic_DNA"/>
</dbReference>
<dbReference type="AlphaFoldDB" id="A0A2M9BAN0"/>
<sequence>MRKVAVLLVLLFGALPGFAQTYPVSGRVVDITDQSPLIGANVLLVHLPDSAKTGTAVDPTGSFSIPAAPGRYILTASFLGYVTLRRPVEVTNGPVALGALTLATSQVKLKGVEVVGQAAAAVQKGDTTQYDSRAFKTNPDANAQDLITKMPGVVVQDGKVQAQGEQVQRITVDGKEFFGSDPDAVLKNLPAEAIDKIQVFDRRSDQSQFTGFNDGNTEKTINIVTKPSFRNGQFGRIVAGYGPSSGSNSLSDGKYRVSGNINSFKGARRFSVVAQSNNVNEQNFGTDDLLGVIGTSAQGGGGNRGGQGGARGGQGGQGGNRGGGQQGGGNAGNFLVNQASGISTTHAVGLNFSDTWGKKVDVQASYFFNLSDNNSNSTTNRLYNVLTRGRTLGYDEVSDGSARNINNRFSLRLDYKIDSANSILWQPRLTMQNNSSDSNLDGNTFLSAFSDVPDSVQSANRSRYNSDQTGLTFTNQVLYRHRFAKRGRTFSLGLNTTYNDRNADNYLFSDNFDYTARPEARVTQTNQYSRLDQIGWTWNGSANYTEPISLKSQLQLNYSLNYSPNDSDKKTYNLLSGEQRELDEQLSNVFTSRYVTNSGGLTYRYQFEKLEWAVGSSVQYAQLHNEQEFPQTATTDRPFWSVLPNATLQYKFSRNQNLRLNYQTRTQNPSISQLQAVVNNSNQLQIRTGNPDLAQEYSHNLFLRYSSTQPETSRSFFALIGGSFTNNSIANSTTVVRQPTPIDGTNVIVPAGGTIIRPVNLNNQYSLRSFANYTLPLKPIKSNLNLNASASFSQTPGFVNGVLNYNRSPNFALGAVLSSNISPELDFTISSNSSQTYARNTVQSNSNSQYFRQNTTLRLNWILVKGVTLQSEVNHLAYSGLTAGYNQNFVLWNASLGKKLFAKQQAEIKLYAFDLLAQNNSIQRNITDAYTEDVRTNILQRYFMLMFTYNLRNFSGAGGAAPTDAPRDGNRQFGPPGGIPGGRPPGGGGGPGTGFGG</sequence>
<dbReference type="InterPro" id="IPR041700">
    <property type="entry name" value="OMP_b-brl_3"/>
</dbReference>
<dbReference type="Pfam" id="PF13620">
    <property type="entry name" value="CarboxypepD_reg"/>
    <property type="match status" value="1"/>
</dbReference>
<name>A0A2M9BAN0_9BACT</name>
<feature type="domain" description="Outer membrane protein beta-barrel" evidence="3">
    <location>
        <begin position="481"/>
        <end position="794"/>
    </location>
</feature>
<gene>
    <name evidence="4" type="ORF">CLV45_3341</name>
</gene>
<dbReference type="GO" id="GO:0004180">
    <property type="term" value="F:carboxypeptidase activity"/>
    <property type="evidence" value="ECO:0007669"/>
    <property type="project" value="UniProtKB-KW"/>
</dbReference>
<evidence type="ECO:0000313" key="4">
    <source>
        <dbReference type="EMBL" id="PJJ54993.1"/>
    </source>
</evidence>
<dbReference type="Pfam" id="PF14905">
    <property type="entry name" value="OMP_b-brl_3"/>
    <property type="match status" value="1"/>
</dbReference>
<feature type="region of interest" description="Disordered" evidence="1">
    <location>
        <begin position="959"/>
        <end position="997"/>
    </location>
</feature>
<dbReference type="Gene3D" id="2.60.40.1120">
    <property type="entry name" value="Carboxypeptidase-like, regulatory domain"/>
    <property type="match status" value="1"/>
</dbReference>
<feature type="chain" id="PRO_5014747616" evidence="2">
    <location>
        <begin position="20"/>
        <end position="997"/>
    </location>
</feature>
<keyword evidence="4" id="KW-0121">Carboxypeptidase</keyword>
<reference evidence="4 5" key="1">
    <citation type="submission" date="2017-11" db="EMBL/GenBank/DDBJ databases">
        <title>Genomic Encyclopedia of Archaeal and Bacterial Type Strains, Phase II (KMG-II): From Individual Species to Whole Genera.</title>
        <authorList>
            <person name="Goeker M."/>
        </authorList>
    </citation>
    <scope>NUCLEOTIDE SEQUENCE [LARGE SCALE GENOMIC DNA]</scope>
    <source>
        <strain evidence="4 5">DSM 11115</strain>
    </source>
</reference>
<protein>
    <submittedName>
        <fullName evidence="4">Carboxypeptidase family protein</fullName>
    </submittedName>
</protein>
<feature type="compositionally biased region" description="Gly residues" evidence="1">
    <location>
        <begin position="297"/>
        <end position="331"/>
    </location>
</feature>
<proteinExistence type="predicted"/>
<evidence type="ECO:0000256" key="1">
    <source>
        <dbReference type="SAM" id="MobiDB-lite"/>
    </source>
</evidence>
<organism evidence="4 5">
    <name type="scientific">Hymenobacter chitinivorans DSM 11115</name>
    <dbReference type="NCBI Taxonomy" id="1121954"/>
    <lineage>
        <taxon>Bacteria</taxon>
        <taxon>Pseudomonadati</taxon>
        <taxon>Bacteroidota</taxon>
        <taxon>Cytophagia</taxon>
        <taxon>Cytophagales</taxon>
        <taxon>Hymenobacteraceae</taxon>
        <taxon>Hymenobacter</taxon>
    </lineage>
</organism>
<keyword evidence="4" id="KW-0645">Protease</keyword>
<dbReference type="GO" id="GO:0030246">
    <property type="term" value="F:carbohydrate binding"/>
    <property type="evidence" value="ECO:0007669"/>
    <property type="project" value="InterPro"/>
</dbReference>
<dbReference type="SUPFAM" id="SSF56935">
    <property type="entry name" value="Porins"/>
    <property type="match status" value="1"/>
</dbReference>
<feature type="compositionally biased region" description="Gly residues" evidence="1">
    <location>
        <begin position="975"/>
        <end position="997"/>
    </location>
</feature>
<evidence type="ECO:0000259" key="3">
    <source>
        <dbReference type="Pfam" id="PF14905"/>
    </source>
</evidence>
<keyword evidence="4" id="KW-0378">Hydrolase</keyword>
<dbReference type="InterPro" id="IPR013784">
    <property type="entry name" value="Carb-bd-like_fold"/>
</dbReference>
<comment type="caution">
    <text evidence="4">The sequence shown here is derived from an EMBL/GenBank/DDBJ whole genome shotgun (WGS) entry which is preliminary data.</text>
</comment>
<dbReference type="Proteomes" id="UP000228535">
    <property type="component" value="Unassembled WGS sequence"/>
</dbReference>
<accession>A0A2M9BAN0</accession>
<feature type="signal peptide" evidence="2">
    <location>
        <begin position="1"/>
        <end position="19"/>
    </location>
</feature>
<dbReference type="SUPFAM" id="SSF49452">
    <property type="entry name" value="Starch-binding domain-like"/>
    <property type="match status" value="1"/>
</dbReference>
<keyword evidence="2" id="KW-0732">Signal</keyword>
<feature type="region of interest" description="Disordered" evidence="1">
    <location>
        <begin position="295"/>
        <end position="332"/>
    </location>
</feature>
<evidence type="ECO:0000313" key="5">
    <source>
        <dbReference type="Proteomes" id="UP000228535"/>
    </source>
</evidence>
<keyword evidence="5" id="KW-1185">Reference proteome</keyword>
<evidence type="ECO:0000256" key="2">
    <source>
        <dbReference type="SAM" id="SignalP"/>
    </source>
</evidence>